<feature type="transmembrane region" description="Helical" evidence="1">
    <location>
        <begin position="133"/>
        <end position="156"/>
    </location>
</feature>
<dbReference type="Proteomes" id="UP000076023">
    <property type="component" value="Unassembled WGS sequence"/>
</dbReference>
<name>A0A146GAI7_TERSA</name>
<feature type="transmembrane region" description="Helical" evidence="1">
    <location>
        <begin position="92"/>
        <end position="112"/>
    </location>
</feature>
<dbReference type="EMBL" id="BDCO01000002">
    <property type="protein sequence ID" value="GAT34649.1"/>
    <property type="molecule type" value="Genomic_DNA"/>
</dbReference>
<keyword evidence="1" id="KW-0472">Membrane</keyword>
<accession>A0A146GAI7</accession>
<feature type="transmembrane region" description="Helical" evidence="1">
    <location>
        <begin position="66"/>
        <end position="86"/>
    </location>
</feature>
<dbReference type="AlphaFoldDB" id="A0A146GAI7"/>
<keyword evidence="3" id="KW-1185">Reference proteome</keyword>
<feature type="transmembrane region" description="Helical" evidence="1">
    <location>
        <begin position="7"/>
        <end position="28"/>
    </location>
</feature>
<gene>
    <name evidence="2" type="ORF">TSACC_23081</name>
</gene>
<evidence type="ECO:0000256" key="1">
    <source>
        <dbReference type="SAM" id="Phobius"/>
    </source>
</evidence>
<dbReference type="InParanoid" id="A0A146GAI7"/>
<comment type="caution">
    <text evidence="2">The sequence shown here is derived from an EMBL/GenBank/DDBJ whole genome shotgun (WGS) entry which is preliminary data.</text>
</comment>
<keyword evidence="1" id="KW-1133">Transmembrane helix</keyword>
<feature type="transmembrane region" description="Helical" evidence="1">
    <location>
        <begin position="34"/>
        <end position="59"/>
    </location>
</feature>
<sequence length="405" mass="45658">MLQMLSVVVNGFWVAFMASGALGVISIASPHSGFAILSALVAVMLFLGSFPMLALVLATELVPKRIVLPMLGYLWAGVYVSLWPFPDHVVPWVSGVSNVLQVLLGLFLAWKFRAPGHTWKAPFAAREGRFFRWQYTLIGWFTLQAASLVALVAIFFETSALISATTGGYVRLRPNGLYLVERQFREGDREVRLSGMMHIATEEFYDEVLPKADPKHPSVVLLEGVTDDKNLLDDNHLDYTRVARLFQLTAQSESTFSRKAYARAKLHSHSKEESPGEAEEWGNDNFASHEYRHADVDISNLRPKTIAYIITLSRLMDAPTWRDVLAELQNPSSPINDSDAQAQVWDDILHARNRRLIAEIQSALPDFQRIIVPWGAAHLSEIERWLKGQHFVQSGEVERRALKFF</sequence>
<evidence type="ECO:0000313" key="2">
    <source>
        <dbReference type="EMBL" id="GAT34649.1"/>
    </source>
</evidence>
<protein>
    <submittedName>
        <fullName evidence="2">Uncharacterized protein</fullName>
    </submittedName>
</protein>
<proteinExistence type="predicted"/>
<dbReference type="STRING" id="690879.TSACC_23081"/>
<reference evidence="3" key="1">
    <citation type="journal article" date="2017" name="Genome Announc.">
        <title>Draft Genome Sequence of Terrimicrobium sacchariphilum NM-5T, a Facultative Anaerobic Soil Bacterium of the Class Spartobacteria.</title>
        <authorList>
            <person name="Qiu Y.L."/>
            <person name="Tourlousse D.M."/>
            <person name="Matsuura N."/>
            <person name="Ohashi A."/>
            <person name="Sekiguchi Y."/>
        </authorList>
    </citation>
    <scope>NUCLEOTIDE SEQUENCE [LARGE SCALE GENOMIC DNA]</scope>
    <source>
        <strain evidence="3">NM-5</strain>
    </source>
</reference>
<evidence type="ECO:0000313" key="3">
    <source>
        <dbReference type="Proteomes" id="UP000076023"/>
    </source>
</evidence>
<organism evidence="2 3">
    <name type="scientific">Terrimicrobium sacchariphilum</name>
    <dbReference type="NCBI Taxonomy" id="690879"/>
    <lineage>
        <taxon>Bacteria</taxon>
        <taxon>Pseudomonadati</taxon>
        <taxon>Verrucomicrobiota</taxon>
        <taxon>Terrimicrobiia</taxon>
        <taxon>Terrimicrobiales</taxon>
        <taxon>Terrimicrobiaceae</taxon>
        <taxon>Terrimicrobium</taxon>
    </lineage>
</organism>
<keyword evidence="1" id="KW-0812">Transmembrane</keyword>